<accession>A0AAJ1SX85</accession>
<dbReference type="Proteomes" id="UP001237207">
    <property type="component" value="Unassembled WGS sequence"/>
</dbReference>
<sequence>MIAVYFDGDEIATIPYSSITGFCLFCEQQGMKTKWNKTEGKIELYYLKENGIALYTTNNDQISYDIFHGLQQSLDQHGIHSTIDHEERPITKTKLIIKLDVSRKANTKNPYLYISHHPTIDEQLLNILISELNEAKILFTLKKRMNSSPSSNHSLNLQYRLSHDQEIDPFKEQLSMCLAKVILRYVSQRNTFFSFLPRNMVINCLKGIIKSEDFLEQEKMKKVELVEEVKQIQPQTNESSNIERETNSIINAEVFFDYTIFPPQSDSETKEYLINGNLYIKNTGNEVLIDPVICIKMTPPQGASLHGQIIPPKLIPGLAVKSNEGEKGWKYVYEDWRKRVKTKGEFWITPIQTYKIPPKEIAVFKDFKININQPKERTTIIVQGYVYFQEKKKQFSANNQISISF</sequence>
<protein>
    <submittedName>
        <fullName evidence="1">Uncharacterized protein</fullName>
    </submittedName>
</protein>
<keyword evidence="2" id="KW-1185">Reference proteome</keyword>
<comment type="caution">
    <text evidence="1">The sequence shown here is derived from an EMBL/GenBank/DDBJ whole genome shotgun (WGS) entry which is preliminary data.</text>
</comment>
<dbReference type="AlphaFoldDB" id="A0AAJ1SX85"/>
<reference evidence="1" key="1">
    <citation type="submission" date="2023-07" db="EMBL/GenBank/DDBJ databases">
        <title>Genomic Encyclopedia of Type Strains, Phase IV (KMG-IV): sequencing the most valuable type-strain genomes for metagenomic binning, comparative biology and taxonomic classification.</title>
        <authorList>
            <person name="Goeker M."/>
        </authorList>
    </citation>
    <scope>NUCLEOTIDE SEQUENCE</scope>
    <source>
        <strain evidence="1">DSM 23947</strain>
    </source>
</reference>
<evidence type="ECO:0000313" key="1">
    <source>
        <dbReference type="EMBL" id="MDQ0214463.1"/>
    </source>
</evidence>
<dbReference type="EMBL" id="JAUSUC010000007">
    <property type="protein sequence ID" value="MDQ0214463.1"/>
    <property type="molecule type" value="Genomic_DNA"/>
</dbReference>
<evidence type="ECO:0000313" key="2">
    <source>
        <dbReference type="Proteomes" id="UP001237207"/>
    </source>
</evidence>
<name>A0AAJ1SX85_9BACI</name>
<proteinExistence type="predicted"/>
<gene>
    <name evidence="1" type="ORF">J2S13_000859</name>
</gene>
<organism evidence="1 2">
    <name type="scientific">Oikeobacillus pervagus</name>
    <dbReference type="NCBI Taxonomy" id="1325931"/>
    <lineage>
        <taxon>Bacteria</taxon>
        <taxon>Bacillati</taxon>
        <taxon>Bacillota</taxon>
        <taxon>Bacilli</taxon>
        <taxon>Bacillales</taxon>
        <taxon>Bacillaceae</taxon>
        <taxon>Oikeobacillus</taxon>
    </lineage>
</organism>
<dbReference type="RefSeq" id="WP_307256452.1">
    <property type="nucleotide sequence ID" value="NZ_JAUSUC010000007.1"/>
</dbReference>